<reference evidence="1 2" key="1">
    <citation type="submission" date="2017-09" db="EMBL/GenBank/DDBJ databases">
        <title>Sphingomonas ginsenosidimutans KACC 14949, whole genome shotgun sequence.</title>
        <authorList>
            <person name="Feng G."/>
            <person name="Zhu H."/>
        </authorList>
    </citation>
    <scope>NUCLEOTIDE SEQUENCE [LARGE SCALE GENOMIC DNA]</scope>
    <source>
        <strain evidence="1 2">KACC 14949</strain>
    </source>
</reference>
<dbReference type="RefSeq" id="WP_096610089.1">
    <property type="nucleotide sequence ID" value="NZ_NWVD01000001.1"/>
</dbReference>
<dbReference type="SUPFAM" id="SSF52799">
    <property type="entry name" value="(Phosphotyrosine protein) phosphatases II"/>
    <property type="match status" value="1"/>
</dbReference>
<keyword evidence="2" id="KW-1185">Reference proteome</keyword>
<dbReference type="InterPro" id="IPR026893">
    <property type="entry name" value="Tyr/Ser_Pase_IphP-type"/>
</dbReference>
<dbReference type="GO" id="GO:0004721">
    <property type="term" value="F:phosphoprotein phosphatase activity"/>
    <property type="evidence" value="ECO:0007669"/>
    <property type="project" value="InterPro"/>
</dbReference>
<protein>
    <submittedName>
        <fullName evidence="1">Protein tyrosine phosphatase</fullName>
    </submittedName>
</protein>
<dbReference type="EMBL" id="NWVD01000001">
    <property type="protein sequence ID" value="PCG10420.1"/>
    <property type="molecule type" value="Genomic_DNA"/>
</dbReference>
<organism evidence="1 2">
    <name type="scientific">Sphingomonas ginsenosidimutans</name>
    <dbReference type="NCBI Taxonomy" id="862134"/>
    <lineage>
        <taxon>Bacteria</taxon>
        <taxon>Pseudomonadati</taxon>
        <taxon>Pseudomonadota</taxon>
        <taxon>Alphaproteobacteria</taxon>
        <taxon>Sphingomonadales</taxon>
        <taxon>Sphingomonadaceae</taxon>
        <taxon>Sphingomonas</taxon>
    </lineage>
</organism>
<sequence>MHDDRLVPLAGGHNFRDFGGYPTVDGRRVVRGGLFRSGVMSHLTADDEERLRALGIVTICDLRTRAERDERPTRWFDDTCDLLVDDDTEPTTTLRALLDRPDSSEEEGRDAMIALYRELPFKHRAMYRAMFRRLVDGRVPLVVNCSAGKDRTGVGAALVLRALGVAPDLIERDFLATATALDTARLLGDTGFARGVDVSSRVVAAMMTVVPQYLGAAFAAIDERCGSFDRYRVEELGVDDADLARMRAILLEG</sequence>
<evidence type="ECO:0000313" key="2">
    <source>
        <dbReference type="Proteomes" id="UP000218784"/>
    </source>
</evidence>
<proteinExistence type="predicted"/>
<dbReference type="InterPro" id="IPR029021">
    <property type="entry name" value="Prot-tyrosine_phosphatase-like"/>
</dbReference>
<gene>
    <name evidence="1" type="ORF">COA17_03025</name>
</gene>
<comment type="caution">
    <text evidence="1">The sequence shown here is derived from an EMBL/GenBank/DDBJ whole genome shotgun (WGS) entry which is preliminary data.</text>
</comment>
<dbReference type="AlphaFoldDB" id="A0A2A4I1D8"/>
<accession>A0A2A4I1D8</accession>
<dbReference type="Gene3D" id="3.90.190.10">
    <property type="entry name" value="Protein tyrosine phosphatase superfamily"/>
    <property type="match status" value="1"/>
</dbReference>
<evidence type="ECO:0000313" key="1">
    <source>
        <dbReference type="EMBL" id="PCG10420.1"/>
    </source>
</evidence>
<dbReference type="Pfam" id="PF13350">
    <property type="entry name" value="Y_phosphatase3"/>
    <property type="match status" value="1"/>
</dbReference>
<name>A0A2A4I1D8_9SPHN</name>
<dbReference type="Proteomes" id="UP000218784">
    <property type="component" value="Unassembled WGS sequence"/>
</dbReference>